<evidence type="ECO:0000259" key="2">
    <source>
        <dbReference type="Pfam" id="PF09588"/>
    </source>
</evidence>
<dbReference type="GO" id="GO:0004519">
    <property type="term" value="F:endonuclease activity"/>
    <property type="evidence" value="ECO:0007669"/>
    <property type="project" value="UniProtKB-KW"/>
</dbReference>
<keyword evidence="3" id="KW-0378">Hydrolase</keyword>
<dbReference type="Proteomes" id="UP000542674">
    <property type="component" value="Unassembled WGS sequence"/>
</dbReference>
<proteinExistence type="predicted"/>
<name>A0A7W7T9P6_9PSEU</name>
<dbReference type="InterPro" id="IPR017482">
    <property type="entry name" value="Lambda-type_endonuclease"/>
</dbReference>
<dbReference type="Pfam" id="PF09588">
    <property type="entry name" value="YqaJ"/>
    <property type="match status" value="1"/>
</dbReference>
<evidence type="ECO:0000313" key="3">
    <source>
        <dbReference type="EMBL" id="MBB4969111.1"/>
    </source>
</evidence>
<protein>
    <submittedName>
        <fullName evidence="3">Putative phage-type endonuclease</fullName>
    </submittedName>
</protein>
<keyword evidence="4" id="KW-1185">Reference proteome</keyword>
<sequence length="268" mass="29926">MIGLSPYESRFSLWHKKKGLIPPTSDNEPMRWGRILESPIATVFAEQHPDARVRRTGSWVNRARPWQLATPDRLVSLPDERVLLEIKTAHDTTGWGEPGTDDIPVYYRAQVLWQLDTLGLSRAFVAVLIGGSEYREYLVSYAADEVELLRAAAREFLDSLDRGERPNLDEHAVTYRAVRELHPQIDDVEVEIDPALAERYRAAVAEHKAAESTKQRATVELLDVLGRARRAVVDGESIAIRVPGRGAAPPSLRPSPIRSTPQKVSAAA</sequence>
<feature type="domain" description="YqaJ viral recombinase" evidence="2">
    <location>
        <begin position="1"/>
        <end position="116"/>
    </location>
</feature>
<reference evidence="3 4" key="1">
    <citation type="submission" date="2020-08" db="EMBL/GenBank/DDBJ databases">
        <title>Sequencing the genomes of 1000 actinobacteria strains.</title>
        <authorList>
            <person name="Klenk H.-P."/>
        </authorList>
    </citation>
    <scope>NUCLEOTIDE SEQUENCE [LARGE SCALE GENOMIC DNA]</scope>
    <source>
        <strain evidence="3 4">DSM 45084</strain>
    </source>
</reference>
<dbReference type="NCBIfam" id="TIGR03033">
    <property type="entry name" value="phage_rel_nuc"/>
    <property type="match status" value="1"/>
</dbReference>
<evidence type="ECO:0000313" key="4">
    <source>
        <dbReference type="Proteomes" id="UP000542674"/>
    </source>
</evidence>
<gene>
    <name evidence="3" type="ORF">F4559_006470</name>
</gene>
<dbReference type="SUPFAM" id="SSF52980">
    <property type="entry name" value="Restriction endonuclease-like"/>
    <property type="match status" value="1"/>
</dbReference>
<keyword evidence="3" id="KW-0540">Nuclease</keyword>
<dbReference type="EMBL" id="JACHJS010000001">
    <property type="protein sequence ID" value="MBB4969111.1"/>
    <property type="molecule type" value="Genomic_DNA"/>
</dbReference>
<comment type="caution">
    <text evidence="3">The sequence shown here is derived from an EMBL/GenBank/DDBJ whole genome shotgun (WGS) entry which is preliminary data.</text>
</comment>
<dbReference type="InterPro" id="IPR011335">
    <property type="entry name" value="Restrct_endonuc-II-like"/>
</dbReference>
<dbReference type="InterPro" id="IPR051703">
    <property type="entry name" value="NF-kappa-B_Signaling_Reg"/>
</dbReference>
<keyword evidence="3" id="KW-0255">Endonuclease</keyword>
<dbReference type="PANTHER" id="PTHR46609:SF6">
    <property type="entry name" value="EXONUCLEASE, PHAGE-TYPE_RECB, C-TERMINAL DOMAIN-CONTAINING PROTEIN-RELATED"/>
    <property type="match status" value="1"/>
</dbReference>
<dbReference type="AlphaFoldDB" id="A0A7W7T9P6"/>
<evidence type="ECO:0000256" key="1">
    <source>
        <dbReference type="SAM" id="MobiDB-lite"/>
    </source>
</evidence>
<accession>A0A7W7T9P6</accession>
<feature type="region of interest" description="Disordered" evidence="1">
    <location>
        <begin position="243"/>
        <end position="268"/>
    </location>
</feature>
<feature type="compositionally biased region" description="Polar residues" evidence="1">
    <location>
        <begin position="257"/>
        <end position="268"/>
    </location>
</feature>
<dbReference type="InterPro" id="IPR019080">
    <property type="entry name" value="YqaJ_viral_recombinase"/>
</dbReference>
<dbReference type="InterPro" id="IPR011604">
    <property type="entry name" value="PDDEXK-like_dom_sf"/>
</dbReference>
<dbReference type="PANTHER" id="PTHR46609">
    <property type="entry name" value="EXONUCLEASE, PHAGE-TYPE/RECB, C-TERMINAL DOMAIN-CONTAINING PROTEIN"/>
    <property type="match status" value="1"/>
</dbReference>
<dbReference type="Gene3D" id="3.90.320.10">
    <property type="match status" value="1"/>
</dbReference>
<organism evidence="3 4">
    <name type="scientific">Saccharothrix violaceirubra</name>
    <dbReference type="NCBI Taxonomy" id="413306"/>
    <lineage>
        <taxon>Bacteria</taxon>
        <taxon>Bacillati</taxon>
        <taxon>Actinomycetota</taxon>
        <taxon>Actinomycetes</taxon>
        <taxon>Pseudonocardiales</taxon>
        <taxon>Pseudonocardiaceae</taxon>
        <taxon>Saccharothrix</taxon>
    </lineage>
</organism>